<dbReference type="KEGG" id="talb:FTW19_02425"/>
<feature type="domain" description="Transcription regulator PadR N-terminal" evidence="1">
    <location>
        <begin position="23"/>
        <end position="96"/>
    </location>
</feature>
<dbReference type="Gene3D" id="1.10.10.10">
    <property type="entry name" value="Winged helix-like DNA-binding domain superfamily/Winged helix DNA-binding domain"/>
    <property type="match status" value="1"/>
</dbReference>
<dbReference type="EMBL" id="CP042806">
    <property type="protein sequence ID" value="QEE26960.1"/>
    <property type="molecule type" value="Genomic_DNA"/>
</dbReference>
<dbReference type="PANTHER" id="PTHR33169:SF14">
    <property type="entry name" value="TRANSCRIPTIONAL REGULATOR RV3488"/>
    <property type="match status" value="1"/>
</dbReference>
<dbReference type="Pfam" id="PF03551">
    <property type="entry name" value="PadR"/>
    <property type="match status" value="1"/>
</dbReference>
<dbReference type="Proteomes" id="UP000321820">
    <property type="component" value="Chromosome"/>
</dbReference>
<proteinExistence type="predicted"/>
<dbReference type="InterPro" id="IPR017799">
    <property type="entry name" value="Tscrpt_reg_PadR_acidobac-type"/>
</dbReference>
<evidence type="ECO:0000313" key="2">
    <source>
        <dbReference type="EMBL" id="QEE26960.1"/>
    </source>
</evidence>
<protein>
    <submittedName>
        <fullName evidence="2">PadR family transcriptional regulator</fullName>
    </submittedName>
</protein>
<dbReference type="PANTHER" id="PTHR33169">
    <property type="entry name" value="PADR-FAMILY TRANSCRIPTIONAL REGULATOR"/>
    <property type="match status" value="1"/>
</dbReference>
<dbReference type="InterPro" id="IPR036388">
    <property type="entry name" value="WH-like_DNA-bd_sf"/>
</dbReference>
<dbReference type="InterPro" id="IPR052509">
    <property type="entry name" value="Metal_resp_DNA-bind_regulator"/>
</dbReference>
<gene>
    <name evidence="2" type="ORF">FTW19_02425</name>
</gene>
<reference evidence="2 3" key="1">
    <citation type="submission" date="2019-08" db="EMBL/GenBank/DDBJ databases">
        <title>Complete genome sequence of Terriglobus albidus strain ORNL.</title>
        <authorList>
            <person name="Podar M."/>
        </authorList>
    </citation>
    <scope>NUCLEOTIDE SEQUENCE [LARGE SCALE GENOMIC DNA]</scope>
    <source>
        <strain evidence="2 3">ORNL</strain>
    </source>
</reference>
<dbReference type="InterPro" id="IPR036390">
    <property type="entry name" value="WH_DNA-bd_sf"/>
</dbReference>
<evidence type="ECO:0000313" key="3">
    <source>
        <dbReference type="Proteomes" id="UP000321820"/>
    </source>
</evidence>
<dbReference type="AlphaFoldDB" id="A0A5B9E8P4"/>
<sequence>MTSTKDQVKQRSAVLQGTLDMLILRTLLYGPAHGHQIGKHIQRTTNDFLQMQHGSLYPALHRLEKRGWVTSKWETAPDRNREFKYYRLTEKGRKQLLVEESQWKQMMEAVARVMWPTGEES</sequence>
<dbReference type="SUPFAM" id="SSF46785">
    <property type="entry name" value="Winged helix' DNA-binding domain"/>
    <property type="match status" value="1"/>
</dbReference>
<dbReference type="RefSeq" id="WP_147646156.1">
    <property type="nucleotide sequence ID" value="NZ_CP042806.1"/>
</dbReference>
<dbReference type="NCBIfam" id="TIGR03433">
    <property type="entry name" value="padR_acidobact"/>
    <property type="match status" value="1"/>
</dbReference>
<keyword evidence="3" id="KW-1185">Reference proteome</keyword>
<evidence type="ECO:0000259" key="1">
    <source>
        <dbReference type="Pfam" id="PF03551"/>
    </source>
</evidence>
<name>A0A5B9E8P4_9BACT</name>
<dbReference type="OrthoDB" id="118468at2"/>
<dbReference type="InterPro" id="IPR005149">
    <property type="entry name" value="Tscrpt_reg_PadR_N"/>
</dbReference>
<accession>A0A5B9E8P4</accession>
<organism evidence="2 3">
    <name type="scientific">Terriglobus albidus</name>
    <dbReference type="NCBI Taxonomy" id="1592106"/>
    <lineage>
        <taxon>Bacteria</taxon>
        <taxon>Pseudomonadati</taxon>
        <taxon>Acidobacteriota</taxon>
        <taxon>Terriglobia</taxon>
        <taxon>Terriglobales</taxon>
        <taxon>Acidobacteriaceae</taxon>
        <taxon>Terriglobus</taxon>
    </lineage>
</organism>